<keyword evidence="2" id="KW-1185">Reference proteome</keyword>
<dbReference type="Proteomes" id="UP000276991">
    <property type="component" value="Unassembled WGS sequence"/>
</dbReference>
<sequence>MADIPYCGEDTAVENLRLLETVTSTDSRKQNKQHHIDGRERMFEIPEFLRKEITPEVRDTDKKLTLIDSNAPKIPSLYTSTVSSDKA</sequence>
<organism evidence="1 2">
    <name type="scientific">Acanthocheilonema viteae</name>
    <name type="common">Filarial nematode worm</name>
    <name type="synonym">Dipetalonema viteae</name>
    <dbReference type="NCBI Taxonomy" id="6277"/>
    <lineage>
        <taxon>Eukaryota</taxon>
        <taxon>Metazoa</taxon>
        <taxon>Ecdysozoa</taxon>
        <taxon>Nematoda</taxon>
        <taxon>Chromadorea</taxon>
        <taxon>Rhabditida</taxon>
        <taxon>Spirurina</taxon>
        <taxon>Spiruromorpha</taxon>
        <taxon>Filarioidea</taxon>
        <taxon>Onchocercidae</taxon>
        <taxon>Acanthocheilonema</taxon>
    </lineage>
</organism>
<evidence type="ECO:0000313" key="2">
    <source>
        <dbReference type="Proteomes" id="UP000276991"/>
    </source>
</evidence>
<dbReference type="STRING" id="6277.A0A498SEC9"/>
<name>A0A498SEC9_ACAVI</name>
<gene>
    <name evidence="1" type="ORF">NAV_LOCUS5376</name>
</gene>
<protein>
    <submittedName>
        <fullName evidence="1">Uncharacterized protein</fullName>
    </submittedName>
</protein>
<dbReference type="OrthoDB" id="154356at2759"/>
<proteinExistence type="predicted"/>
<evidence type="ECO:0000313" key="1">
    <source>
        <dbReference type="EMBL" id="VBB30585.1"/>
    </source>
</evidence>
<reference evidence="1 2" key="1">
    <citation type="submission" date="2018-08" db="EMBL/GenBank/DDBJ databases">
        <authorList>
            <person name="Laetsch R D."/>
            <person name="Stevens L."/>
            <person name="Kumar S."/>
            <person name="Blaxter L. M."/>
        </authorList>
    </citation>
    <scope>NUCLEOTIDE SEQUENCE [LARGE SCALE GENOMIC DNA]</scope>
</reference>
<dbReference type="AlphaFoldDB" id="A0A498SEC9"/>
<dbReference type="EMBL" id="UPTC01000921">
    <property type="protein sequence ID" value="VBB30585.1"/>
    <property type="molecule type" value="Genomic_DNA"/>
</dbReference>
<accession>A0A498SEC9</accession>